<gene>
    <name evidence="6" type="ORF">EV186_104499</name>
</gene>
<keyword evidence="7" id="KW-1185">Reference proteome</keyword>
<dbReference type="OrthoDB" id="5242433at2"/>
<keyword evidence="1" id="KW-0805">Transcription regulation</keyword>
<dbReference type="Pfam" id="PF17940">
    <property type="entry name" value="TetR_C_31"/>
    <property type="match status" value="1"/>
</dbReference>
<dbReference type="InterPro" id="IPR009057">
    <property type="entry name" value="Homeodomain-like_sf"/>
</dbReference>
<organism evidence="6 7">
    <name type="scientific">Labedaea rhizosphaerae</name>
    <dbReference type="NCBI Taxonomy" id="598644"/>
    <lineage>
        <taxon>Bacteria</taxon>
        <taxon>Bacillati</taxon>
        <taxon>Actinomycetota</taxon>
        <taxon>Actinomycetes</taxon>
        <taxon>Pseudonocardiales</taxon>
        <taxon>Pseudonocardiaceae</taxon>
        <taxon>Labedaea</taxon>
    </lineage>
</organism>
<dbReference type="Gene3D" id="1.10.357.10">
    <property type="entry name" value="Tetracycline Repressor, domain 2"/>
    <property type="match status" value="1"/>
</dbReference>
<evidence type="ECO:0000256" key="3">
    <source>
        <dbReference type="ARBA" id="ARBA00023163"/>
    </source>
</evidence>
<dbReference type="InterPro" id="IPR041583">
    <property type="entry name" value="TetR_C_31"/>
</dbReference>
<dbReference type="PANTHER" id="PTHR30055">
    <property type="entry name" value="HTH-TYPE TRANSCRIPTIONAL REGULATOR RUTR"/>
    <property type="match status" value="1"/>
</dbReference>
<dbReference type="PANTHER" id="PTHR30055:SF234">
    <property type="entry name" value="HTH-TYPE TRANSCRIPTIONAL REGULATOR BETI"/>
    <property type="match status" value="1"/>
</dbReference>
<evidence type="ECO:0000256" key="4">
    <source>
        <dbReference type="PROSITE-ProRule" id="PRU00335"/>
    </source>
</evidence>
<dbReference type="EMBL" id="SNXZ01000004">
    <property type="protein sequence ID" value="TDP96511.1"/>
    <property type="molecule type" value="Genomic_DNA"/>
</dbReference>
<evidence type="ECO:0000313" key="7">
    <source>
        <dbReference type="Proteomes" id="UP000295444"/>
    </source>
</evidence>
<dbReference type="PROSITE" id="PS50977">
    <property type="entry name" value="HTH_TETR_2"/>
    <property type="match status" value="1"/>
</dbReference>
<evidence type="ECO:0000256" key="2">
    <source>
        <dbReference type="ARBA" id="ARBA00023125"/>
    </source>
</evidence>
<feature type="DNA-binding region" description="H-T-H motif" evidence="4">
    <location>
        <begin position="33"/>
        <end position="52"/>
    </location>
</feature>
<dbReference type="AlphaFoldDB" id="A0A4R6S9N7"/>
<evidence type="ECO:0000259" key="5">
    <source>
        <dbReference type="PROSITE" id="PS50977"/>
    </source>
</evidence>
<dbReference type="SUPFAM" id="SSF46689">
    <property type="entry name" value="Homeodomain-like"/>
    <property type="match status" value="1"/>
</dbReference>
<dbReference type="SUPFAM" id="SSF48498">
    <property type="entry name" value="Tetracyclin repressor-like, C-terminal domain"/>
    <property type="match status" value="1"/>
</dbReference>
<proteinExistence type="predicted"/>
<accession>A0A4R6S9N7</accession>
<dbReference type="InterPro" id="IPR001647">
    <property type="entry name" value="HTH_TetR"/>
</dbReference>
<dbReference type="GO" id="GO:0000976">
    <property type="term" value="F:transcription cis-regulatory region binding"/>
    <property type="evidence" value="ECO:0007669"/>
    <property type="project" value="TreeGrafter"/>
</dbReference>
<evidence type="ECO:0000313" key="6">
    <source>
        <dbReference type="EMBL" id="TDP96511.1"/>
    </source>
</evidence>
<dbReference type="GO" id="GO:0003700">
    <property type="term" value="F:DNA-binding transcription factor activity"/>
    <property type="evidence" value="ECO:0007669"/>
    <property type="project" value="TreeGrafter"/>
</dbReference>
<keyword evidence="2 4" id="KW-0238">DNA-binding</keyword>
<protein>
    <submittedName>
        <fullName evidence="6">TetR family transcriptional regulator</fullName>
    </submittedName>
</protein>
<dbReference type="PRINTS" id="PR00455">
    <property type="entry name" value="HTHTETR"/>
</dbReference>
<dbReference type="InterPro" id="IPR050109">
    <property type="entry name" value="HTH-type_TetR-like_transc_reg"/>
</dbReference>
<sequence length="189" mass="20037">MSPTAAERGREVRRKLLDAAVELIVERGWAAVSTRVLAERAGVAPGLVHYHFDSVQALLTEAATGQMREAAALIGPALAAARTPAEALGLLMASLDSYTGTDPMSLLFVETYLAAARDPQLRQVVAGLLLEFRAQLAAWLAEHDVPDPDTTATVLGAAIDGLVMHRAMDPTVTGDVITPVLARVFRDAT</sequence>
<name>A0A4R6S9N7_LABRH</name>
<dbReference type="InterPro" id="IPR036271">
    <property type="entry name" value="Tet_transcr_reg_TetR-rel_C_sf"/>
</dbReference>
<feature type="domain" description="HTH tetR-type" evidence="5">
    <location>
        <begin position="10"/>
        <end position="70"/>
    </location>
</feature>
<dbReference type="Proteomes" id="UP000295444">
    <property type="component" value="Unassembled WGS sequence"/>
</dbReference>
<evidence type="ECO:0000256" key="1">
    <source>
        <dbReference type="ARBA" id="ARBA00023015"/>
    </source>
</evidence>
<reference evidence="6 7" key="1">
    <citation type="submission" date="2019-03" db="EMBL/GenBank/DDBJ databases">
        <title>Genomic Encyclopedia of Type Strains, Phase IV (KMG-IV): sequencing the most valuable type-strain genomes for metagenomic binning, comparative biology and taxonomic classification.</title>
        <authorList>
            <person name="Goeker M."/>
        </authorList>
    </citation>
    <scope>NUCLEOTIDE SEQUENCE [LARGE SCALE GENOMIC DNA]</scope>
    <source>
        <strain evidence="6 7">DSM 45361</strain>
    </source>
</reference>
<dbReference type="Pfam" id="PF00440">
    <property type="entry name" value="TetR_N"/>
    <property type="match status" value="1"/>
</dbReference>
<dbReference type="RefSeq" id="WP_133851855.1">
    <property type="nucleotide sequence ID" value="NZ_SNXZ01000004.1"/>
</dbReference>
<keyword evidence="3" id="KW-0804">Transcription</keyword>
<comment type="caution">
    <text evidence="6">The sequence shown here is derived from an EMBL/GenBank/DDBJ whole genome shotgun (WGS) entry which is preliminary data.</text>
</comment>